<name>A0A5B0KYB6_9PROT</name>
<dbReference type="Proteomes" id="UP000325333">
    <property type="component" value="Unassembled WGS sequence"/>
</dbReference>
<organism evidence="1 2">
    <name type="scientific">Azospirillum argentinense</name>
    <dbReference type="NCBI Taxonomy" id="2970906"/>
    <lineage>
        <taxon>Bacteria</taxon>
        <taxon>Pseudomonadati</taxon>
        <taxon>Pseudomonadota</taxon>
        <taxon>Alphaproteobacteria</taxon>
        <taxon>Rhodospirillales</taxon>
        <taxon>Azospirillaceae</taxon>
        <taxon>Azospirillum</taxon>
    </lineage>
</organism>
<sequence length="84" mass="9647">MRWAPLLRRKKVEGGSRRASRRFVLYFSQLQQKRHMTAAAHTLHRHSVGWRKGHRIALNHRFGPPANEKGRMTPALAARGISAL</sequence>
<accession>A0A5B0KYB6</accession>
<dbReference type="AlphaFoldDB" id="A0A5B0KYB6"/>
<evidence type="ECO:0000313" key="2">
    <source>
        <dbReference type="Proteomes" id="UP000325333"/>
    </source>
</evidence>
<evidence type="ECO:0000313" key="1">
    <source>
        <dbReference type="EMBL" id="KAA1056931.1"/>
    </source>
</evidence>
<dbReference type="EMBL" id="VEWN01000003">
    <property type="protein sequence ID" value="KAA1056931.1"/>
    <property type="molecule type" value="Genomic_DNA"/>
</dbReference>
<reference evidence="1 2" key="1">
    <citation type="submission" date="2019-07" db="EMBL/GenBank/DDBJ databases">
        <title>Genome sequencing of the stress-tolerant strain Azospirillum brasilense Az19.</title>
        <authorList>
            <person name="Maroniche G.A."/>
            <person name="Garcia J.E."/>
            <person name="Pagnussat L."/>
            <person name="Amenta M."/>
            <person name="Creus C.M."/>
        </authorList>
    </citation>
    <scope>NUCLEOTIDE SEQUENCE [LARGE SCALE GENOMIC DNA]</scope>
    <source>
        <strain evidence="1 2">Az19</strain>
    </source>
</reference>
<comment type="caution">
    <text evidence="1">The sequence shown here is derived from an EMBL/GenBank/DDBJ whole genome shotgun (WGS) entry which is preliminary data.</text>
</comment>
<protein>
    <submittedName>
        <fullName evidence="1">Uncharacterized protein</fullName>
    </submittedName>
</protein>
<proteinExistence type="predicted"/>
<gene>
    <name evidence="1" type="ORF">FH063_003804</name>
</gene>